<accession>A0AAV9XFJ0</accession>
<name>A0AAV9XFJ0_9PEZI</name>
<dbReference type="PROSITE" id="PS51257">
    <property type="entry name" value="PROKAR_LIPOPROTEIN"/>
    <property type="match status" value="1"/>
</dbReference>
<keyword evidence="2" id="KW-0812">Transmembrane</keyword>
<feature type="signal peptide" evidence="3">
    <location>
        <begin position="1"/>
        <end position="27"/>
    </location>
</feature>
<evidence type="ECO:0008006" key="6">
    <source>
        <dbReference type="Google" id="ProtNLM"/>
    </source>
</evidence>
<gene>
    <name evidence="4" type="ORF">TWF694_008226</name>
</gene>
<dbReference type="AlphaFoldDB" id="A0AAV9XFJ0"/>
<proteinExistence type="predicted"/>
<evidence type="ECO:0000313" key="4">
    <source>
        <dbReference type="EMBL" id="KAK6540842.1"/>
    </source>
</evidence>
<organism evidence="4 5">
    <name type="scientific">Orbilia ellipsospora</name>
    <dbReference type="NCBI Taxonomy" id="2528407"/>
    <lineage>
        <taxon>Eukaryota</taxon>
        <taxon>Fungi</taxon>
        <taxon>Dikarya</taxon>
        <taxon>Ascomycota</taxon>
        <taxon>Pezizomycotina</taxon>
        <taxon>Orbiliomycetes</taxon>
        <taxon>Orbiliales</taxon>
        <taxon>Orbiliaceae</taxon>
        <taxon>Orbilia</taxon>
    </lineage>
</organism>
<feature type="transmembrane region" description="Helical" evidence="2">
    <location>
        <begin position="217"/>
        <end position="242"/>
    </location>
</feature>
<evidence type="ECO:0000256" key="1">
    <source>
        <dbReference type="SAM" id="MobiDB-lite"/>
    </source>
</evidence>
<feature type="chain" id="PRO_5043833062" description="Extracellular membrane protein CFEM domain-containing protein" evidence="3">
    <location>
        <begin position="28"/>
        <end position="268"/>
    </location>
</feature>
<keyword evidence="3" id="KW-0732">Signal</keyword>
<dbReference type="Proteomes" id="UP001365542">
    <property type="component" value="Unassembled WGS sequence"/>
</dbReference>
<sequence>MLFHSLRIQPFLSLCLLLSCHLAFVGAQSTALQSLWEIQDFVDQRECARPCFTTVNGLITRDIIGQANGCPGNPAQNKCFCRTDLTAQIVASLSSCVFKGCTSSALDVSSAISIYTEYCATALGDDTAPSTSTPAPKSTGTSQPPITDSDSQPTRTGSVFTSVQTVFSTVIVSQSGSQAASGSSQPDFPTGTTIITTVVLVTATQDAQSANSSSRRVGLGVGLGLGIPILLGAIIGGLIYYFRQRDQKLMTEMSIAEGYNHPPATLVN</sequence>
<keyword evidence="2" id="KW-1133">Transmembrane helix</keyword>
<evidence type="ECO:0000313" key="5">
    <source>
        <dbReference type="Proteomes" id="UP001365542"/>
    </source>
</evidence>
<feature type="region of interest" description="Disordered" evidence="1">
    <location>
        <begin position="126"/>
        <end position="156"/>
    </location>
</feature>
<comment type="caution">
    <text evidence="4">The sequence shown here is derived from an EMBL/GenBank/DDBJ whole genome shotgun (WGS) entry which is preliminary data.</text>
</comment>
<reference evidence="4 5" key="1">
    <citation type="submission" date="2019-10" db="EMBL/GenBank/DDBJ databases">
        <authorList>
            <person name="Palmer J.M."/>
        </authorList>
    </citation>
    <scope>NUCLEOTIDE SEQUENCE [LARGE SCALE GENOMIC DNA]</scope>
    <source>
        <strain evidence="4 5">TWF694</strain>
    </source>
</reference>
<dbReference type="EMBL" id="JAVHJO010000004">
    <property type="protein sequence ID" value="KAK6540842.1"/>
    <property type="molecule type" value="Genomic_DNA"/>
</dbReference>
<protein>
    <recommendedName>
        <fullName evidence="6">Extracellular membrane protein CFEM domain-containing protein</fullName>
    </recommendedName>
</protein>
<keyword evidence="5" id="KW-1185">Reference proteome</keyword>
<evidence type="ECO:0000256" key="3">
    <source>
        <dbReference type="SAM" id="SignalP"/>
    </source>
</evidence>
<keyword evidence="2" id="KW-0472">Membrane</keyword>
<evidence type="ECO:0000256" key="2">
    <source>
        <dbReference type="SAM" id="Phobius"/>
    </source>
</evidence>
<feature type="compositionally biased region" description="Polar residues" evidence="1">
    <location>
        <begin position="128"/>
        <end position="156"/>
    </location>
</feature>